<keyword evidence="7" id="KW-1185">Reference proteome</keyword>
<comment type="function">
    <text evidence="4">Part of the outer membrane protein assembly complex, which is involved in assembly and insertion of beta-barrel proteins into the outer membrane.</text>
</comment>
<keyword evidence="4" id="KW-0564">Palmitate</keyword>
<keyword evidence="4" id="KW-0449">Lipoprotein</keyword>
<dbReference type="HAMAP" id="MF_00923">
    <property type="entry name" value="OM_assembly_BamB"/>
    <property type="match status" value="1"/>
</dbReference>
<dbReference type="InterPro" id="IPR017687">
    <property type="entry name" value="BamB"/>
</dbReference>
<dbReference type="Proteomes" id="UP001041814">
    <property type="component" value="Unassembled WGS sequence"/>
</dbReference>
<dbReference type="Gene3D" id="2.130.10.10">
    <property type="entry name" value="YVTN repeat-like/Quinoprotein amine dehydrogenase"/>
    <property type="match status" value="1"/>
</dbReference>
<evidence type="ECO:0000256" key="3">
    <source>
        <dbReference type="ARBA" id="ARBA00023237"/>
    </source>
</evidence>
<comment type="subcellular location">
    <subcellularLocation>
        <location evidence="4">Cell outer membrane</location>
        <topology evidence="4">Lipid-anchor</topology>
    </subcellularLocation>
</comment>
<keyword evidence="2 4" id="KW-0472">Membrane</keyword>
<feature type="domain" description="Pyrrolo-quinoline quinone repeat" evidence="5">
    <location>
        <begin position="67"/>
        <end position="295"/>
    </location>
</feature>
<dbReference type="Pfam" id="PF13360">
    <property type="entry name" value="PQQ_2"/>
    <property type="match status" value="1"/>
</dbReference>
<dbReference type="NCBIfam" id="TIGR03300">
    <property type="entry name" value="assembly_YfgL"/>
    <property type="match status" value="1"/>
</dbReference>
<dbReference type="InterPro" id="IPR011047">
    <property type="entry name" value="Quinoprotein_ADH-like_sf"/>
</dbReference>
<proteinExistence type="inferred from homology"/>
<gene>
    <name evidence="4 6" type="primary">bamB</name>
    <name evidence="6" type="ORF">CKO43_07080</name>
</gene>
<dbReference type="PROSITE" id="PS51257">
    <property type="entry name" value="PROKAR_LIPOPROTEIN"/>
    <property type="match status" value="1"/>
</dbReference>
<evidence type="ECO:0000313" key="6">
    <source>
        <dbReference type="EMBL" id="MBK1712543.1"/>
    </source>
</evidence>
<reference evidence="6" key="1">
    <citation type="submission" date="2017-08" db="EMBL/GenBank/DDBJ databases">
        <authorList>
            <person name="Imhoff J.F."/>
            <person name="Rahn T."/>
            <person name="Kuenzel S."/>
            <person name="Neulinger S.C."/>
        </authorList>
    </citation>
    <scope>NUCLEOTIDE SEQUENCE</scope>
    <source>
        <strain evidence="6">IM 151</strain>
    </source>
</reference>
<dbReference type="SUPFAM" id="SSF50998">
    <property type="entry name" value="Quinoprotein alcohol dehydrogenase-like"/>
    <property type="match status" value="1"/>
</dbReference>
<dbReference type="PANTHER" id="PTHR34512:SF30">
    <property type="entry name" value="OUTER MEMBRANE PROTEIN ASSEMBLY FACTOR BAMB"/>
    <property type="match status" value="1"/>
</dbReference>
<evidence type="ECO:0000259" key="5">
    <source>
        <dbReference type="Pfam" id="PF13360"/>
    </source>
</evidence>
<keyword evidence="3 4" id="KW-0998">Cell outer membrane</keyword>
<evidence type="ECO:0000256" key="1">
    <source>
        <dbReference type="ARBA" id="ARBA00022729"/>
    </source>
</evidence>
<dbReference type="SMART" id="SM00564">
    <property type="entry name" value="PQQ"/>
    <property type="match status" value="3"/>
</dbReference>
<dbReference type="PANTHER" id="PTHR34512">
    <property type="entry name" value="CELL SURFACE PROTEIN"/>
    <property type="match status" value="1"/>
</dbReference>
<dbReference type="InterPro" id="IPR018391">
    <property type="entry name" value="PQQ_b-propeller_rpt"/>
</dbReference>
<dbReference type="InterPro" id="IPR015943">
    <property type="entry name" value="WD40/YVTN_repeat-like_dom_sf"/>
</dbReference>
<reference evidence="6" key="2">
    <citation type="journal article" date="2020" name="Microorganisms">
        <title>Osmotic Adaptation and Compatible Solute Biosynthesis of Phototrophic Bacteria as Revealed from Genome Analyses.</title>
        <authorList>
            <person name="Imhoff J.F."/>
            <person name="Rahn T."/>
            <person name="Kunzel S."/>
            <person name="Keller A."/>
            <person name="Neulinger S.C."/>
        </authorList>
    </citation>
    <scope>NUCLEOTIDE SEQUENCE</scope>
    <source>
        <strain evidence="6">IM 151</strain>
    </source>
</reference>
<dbReference type="EMBL" id="NRRU01000020">
    <property type="protein sequence ID" value="MBK1712543.1"/>
    <property type="molecule type" value="Genomic_DNA"/>
</dbReference>
<comment type="similarity">
    <text evidence="4">Belongs to the BamB family.</text>
</comment>
<sequence length="369" mass="38899">MRRLTLVLAVAAGVLAGCGSSKPKPMALESFKPTIAGREVWSARLDSVEFPLTVVVRDGKFRVAGSDGSVVVFDAQSGQELSRAKVAAKLAAGVGSDGRFDAVVTVGNELVVLEGAREVWRQRLSSRVVTAPLVAGERVFVMGVDRVVHAFDVLDGRRLWKLQRPSDALTLSQAGIVVPFKDTLVVGQGPRLTGLDPLRGSVQWEVAMAAPRGTNEVERLADLLGPPLRLGDRICARSFQSAVACADVAKGTLLWSRNVGGTQPIGGNVTAIFGADGTDRVGAWRTDTGEVLWSNEKMLYRGLSAPLAVGPSVVFGDAEGYVHFLSAATGEAQLRLPTDGSPVVAAPVLSGTTMLVVTRKGGLHAFRPN</sequence>
<protein>
    <recommendedName>
        <fullName evidence="4">Outer membrane protein assembly factor BamB</fullName>
    </recommendedName>
</protein>
<comment type="caution">
    <text evidence="6">The sequence shown here is derived from an EMBL/GenBank/DDBJ whole genome shotgun (WGS) entry which is preliminary data.</text>
</comment>
<comment type="subunit">
    <text evidence="4">Part of the Bam complex.</text>
</comment>
<keyword evidence="1 4" id="KW-0732">Signal</keyword>
<dbReference type="InterPro" id="IPR002372">
    <property type="entry name" value="PQQ_rpt_dom"/>
</dbReference>
<evidence type="ECO:0000256" key="4">
    <source>
        <dbReference type="HAMAP-Rule" id="MF_00923"/>
    </source>
</evidence>
<evidence type="ECO:0000313" key="7">
    <source>
        <dbReference type="Proteomes" id="UP001041814"/>
    </source>
</evidence>
<accession>A0ABS1DRH9</accession>
<organism evidence="6 7">
    <name type="scientific">Rubrivivax gelatinosus</name>
    <name type="common">Rhodocyclus gelatinosus</name>
    <name type="synonym">Rhodopseudomonas gelatinosa</name>
    <dbReference type="NCBI Taxonomy" id="28068"/>
    <lineage>
        <taxon>Bacteria</taxon>
        <taxon>Pseudomonadati</taxon>
        <taxon>Pseudomonadota</taxon>
        <taxon>Betaproteobacteria</taxon>
        <taxon>Burkholderiales</taxon>
        <taxon>Sphaerotilaceae</taxon>
        <taxon>Rubrivivax</taxon>
    </lineage>
</organism>
<evidence type="ECO:0000256" key="2">
    <source>
        <dbReference type="ARBA" id="ARBA00023136"/>
    </source>
</evidence>
<name>A0ABS1DRH9_RUBGE</name>
<dbReference type="RefSeq" id="WP_200228637.1">
    <property type="nucleotide sequence ID" value="NZ_NRRT01000023.1"/>
</dbReference>